<dbReference type="InterPro" id="IPR037765">
    <property type="entry name" value="C2B_Tricalbin"/>
</dbReference>
<dbReference type="OrthoDB" id="419768at2759"/>
<dbReference type="InterPro" id="IPR031468">
    <property type="entry name" value="SMP_LBD"/>
</dbReference>
<dbReference type="GO" id="GO:0005789">
    <property type="term" value="C:endoplasmic reticulum membrane"/>
    <property type="evidence" value="ECO:0007669"/>
    <property type="project" value="UniProtKB-SubCell"/>
</dbReference>
<proteinExistence type="predicted"/>
<feature type="domain" description="SMP-LTD" evidence="14">
    <location>
        <begin position="192"/>
        <end position="401"/>
    </location>
</feature>
<evidence type="ECO:0000256" key="7">
    <source>
        <dbReference type="ARBA" id="ARBA00022989"/>
    </source>
</evidence>
<dbReference type="Pfam" id="PF00168">
    <property type="entry name" value="C2"/>
    <property type="match status" value="2"/>
</dbReference>
<keyword evidence="8" id="KW-0445">Lipid transport</keyword>
<evidence type="ECO:0000256" key="2">
    <source>
        <dbReference type="ARBA" id="ARBA00022448"/>
    </source>
</evidence>
<dbReference type="Pfam" id="PF25331">
    <property type="entry name" value="C2_Mug190_3rd"/>
    <property type="match status" value="1"/>
</dbReference>
<dbReference type="PANTHER" id="PTHR47348:SF2">
    <property type="entry name" value="MEIOTICALLY UP-REGULATED 190 PROTEIN"/>
    <property type="match status" value="1"/>
</dbReference>
<keyword evidence="9" id="KW-0446">Lipid-binding</keyword>
<name>A0A0D2MQS2_HYPSF</name>
<dbReference type="CDD" id="cd21676">
    <property type="entry name" value="SMP_Mug190"/>
    <property type="match status" value="1"/>
</dbReference>
<dbReference type="STRING" id="945553.A0A0D2MQS2"/>
<evidence type="ECO:0000256" key="3">
    <source>
        <dbReference type="ARBA" id="ARBA00022553"/>
    </source>
</evidence>
<feature type="domain" description="C2" evidence="13">
    <location>
        <begin position="612"/>
        <end position="745"/>
    </location>
</feature>
<feature type="transmembrane region" description="Helical" evidence="12">
    <location>
        <begin position="304"/>
        <end position="329"/>
    </location>
</feature>
<feature type="compositionally biased region" description="Basic and acidic residues" evidence="11">
    <location>
        <begin position="945"/>
        <end position="958"/>
    </location>
</feature>
<feature type="domain" description="C2" evidence="13">
    <location>
        <begin position="404"/>
        <end position="531"/>
    </location>
</feature>
<feature type="compositionally biased region" description="Basic and acidic residues" evidence="11">
    <location>
        <begin position="50"/>
        <end position="59"/>
    </location>
</feature>
<evidence type="ECO:0000313" key="15">
    <source>
        <dbReference type="EMBL" id="KJA26353.1"/>
    </source>
</evidence>
<feature type="region of interest" description="Disordered" evidence="11">
    <location>
        <begin position="585"/>
        <end position="611"/>
    </location>
</feature>
<feature type="region of interest" description="Disordered" evidence="11">
    <location>
        <begin position="173"/>
        <end position="192"/>
    </location>
</feature>
<dbReference type="PANTHER" id="PTHR47348">
    <property type="entry name" value="MEIOTICALLY UP-REGULATED GENE 190 PROTEIN"/>
    <property type="match status" value="1"/>
</dbReference>
<keyword evidence="4 12" id="KW-0812">Transmembrane</keyword>
<accession>A0A0D2MQS2</accession>
<keyword evidence="10 12" id="KW-0472">Membrane</keyword>
<evidence type="ECO:0000256" key="4">
    <source>
        <dbReference type="ARBA" id="ARBA00022692"/>
    </source>
</evidence>
<dbReference type="EMBL" id="KN817528">
    <property type="protein sequence ID" value="KJA26353.1"/>
    <property type="molecule type" value="Genomic_DNA"/>
</dbReference>
<feature type="region of interest" description="Disordered" evidence="11">
    <location>
        <begin position="943"/>
        <end position="986"/>
    </location>
</feature>
<dbReference type="Gene3D" id="2.60.40.150">
    <property type="entry name" value="C2 domain"/>
    <property type="match status" value="2"/>
</dbReference>
<dbReference type="SUPFAM" id="SSF49562">
    <property type="entry name" value="C2 domain (Calcium/lipid-binding domain, CaLB)"/>
    <property type="match status" value="2"/>
</dbReference>
<dbReference type="GO" id="GO:0008289">
    <property type="term" value="F:lipid binding"/>
    <property type="evidence" value="ECO:0007669"/>
    <property type="project" value="UniProtKB-KW"/>
</dbReference>
<keyword evidence="2" id="KW-0813">Transport</keyword>
<evidence type="ECO:0000256" key="8">
    <source>
        <dbReference type="ARBA" id="ARBA00023055"/>
    </source>
</evidence>
<dbReference type="CDD" id="cd04052">
    <property type="entry name" value="C2B_Tricalbin-like"/>
    <property type="match status" value="1"/>
</dbReference>
<feature type="compositionally biased region" description="Basic and acidic residues" evidence="11">
    <location>
        <begin position="585"/>
        <end position="596"/>
    </location>
</feature>
<evidence type="ECO:0000256" key="5">
    <source>
        <dbReference type="ARBA" id="ARBA00022737"/>
    </source>
</evidence>
<evidence type="ECO:0000259" key="14">
    <source>
        <dbReference type="PROSITE" id="PS51847"/>
    </source>
</evidence>
<keyword evidence="5" id="KW-0677">Repeat</keyword>
<comment type="subcellular location">
    <subcellularLocation>
        <location evidence="1">Endoplasmic reticulum membrane</location>
    </subcellularLocation>
</comment>
<reference evidence="16" key="1">
    <citation type="submission" date="2014-04" db="EMBL/GenBank/DDBJ databases">
        <title>Evolutionary Origins and Diversification of the Mycorrhizal Mutualists.</title>
        <authorList>
            <consortium name="DOE Joint Genome Institute"/>
            <consortium name="Mycorrhizal Genomics Consortium"/>
            <person name="Kohler A."/>
            <person name="Kuo A."/>
            <person name="Nagy L.G."/>
            <person name="Floudas D."/>
            <person name="Copeland A."/>
            <person name="Barry K.W."/>
            <person name="Cichocki N."/>
            <person name="Veneault-Fourrey C."/>
            <person name="LaButti K."/>
            <person name="Lindquist E.A."/>
            <person name="Lipzen A."/>
            <person name="Lundell T."/>
            <person name="Morin E."/>
            <person name="Murat C."/>
            <person name="Riley R."/>
            <person name="Ohm R."/>
            <person name="Sun H."/>
            <person name="Tunlid A."/>
            <person name="Henrissat B."/>
            <person name="Grigoriev I.V."/>
            <person name="Hibbett D.S."/>
            <person name="Martin F."/>
        </authorList>
    </citation>
    <scope>NUCLEOTIDE SEQUENCE [LARGE SCALE GENOMIC DNA]</scope>
    <source>
        <strain evidence="16">FD-334 SS-4</strain>
    </source>
</reference>
<evidence type="ECO:0000313" key="16">
    <source>
        <dbReference type="Proteomes" id="UP000054270"/>
    </source>
</evidence>
<protein>
    <recommendedName>
        <fullName evidence="17">C2 domain-containing protein</fullName>
    </recommendedName>
</protein>
<organism evidence="15 16">
    <name type="scientific">Hypholoma sublateritium (strain FD-334 SS-4)</name>
    <dbReference type="NCBI Taxonomy" id="945553"/>
    <lineage>
        <taxon>Eukaryota</taxon>
        <taxon>Fungi</taxon>
        <taxon>Dikarya</taxon>
        <taxon>Basidiomycota</taxon>
        <taxon>Agaricomycotina</taxon>
        <taxon>Agaricomycetes</taxon>
        <taxon>Agaricomycetidae</taxon>
        <taxon>Agaricales</taxon>
        <taxon>Agaricineae</taxon>
        <taxon>Strophariaceae</taxon>
        <taxon>Hypholoma</taxon>
    </lineage>
</organism>
<dbReference type="InterPro" id="IPR035892">
    <property type="entry name" value="C2_domain_sf"/>
</dbReference>
<evidence type="ECO:0000256" key="9">
    <source>
        <dbReference type="ARBA" id="ARBA00023121"/>
    </source>
</evidence>
<keyword evidence="7 12" id="KW-1133">Transmembrane helix</keyword>
<evidence type="ECO:0000256" key="1">
    <source>
        <dbReference type="ARBA" id="ARBA00004586"/>
    </source>
</evidence>
<evidence type="ECO:0000256" key="12">
    <source>
        <dbReference type="SAM" id="Phobius"/>
    </source>
</evidence>
<keyword evidence="3" id="KW-0597">Phosphoprotein</keyword>
<dbReference type="AlphaFoldDB" id="A0A0D2MQS2"/>
<feature type="compositionally biased region" description="Polar residues" evidence="11">
    <location>
        <begin position="1"/>
        <end position="10"/>
    </location>
</feature>
<keyword evidence="16" id="KW-1185">Reference proteome</keyword>
<evidence type="ECO:0000256" key="11">
    <source>
        <dbReference type="SAM" id="MobiDB-lite"/>
    </source>
</evidence>
<feature type="region of interest" description="Disordered" evidence="11">
    <location>
        <begin position="1"/>
        <end position="71"/>
    </location>
</feature>
<feature type="transmembrane region" description="Helical" evidence="12">
    <location>
        <begin position="134"/>
        <end position="157"/>
    </location>
</feature>
<feature type="transmembrane region" description="Helical" evidence="12">
    <location>
        <begin position="100"/>
        <end position="122"/>
    </location>
</feature>
<dbReference type="PROSITE" id="PS50004">
    <property type="entry name" value="C2"/>
    <property type="match status" value="2"/>
</dbReference>
<dbReference type="OMA" id="WAKFGKV"/>
<dbReference type="GO" id="GO:0006869">
    <property type="term" value="P:lipid transport"/>
    <property type="evidence" value="ECO:0007669"/>
    <property type="project" value="UniProtKB-KW"/>
</dbReference>
<gene>
    <name evidence="15" type="ORF">HYPSUDRAFT_1065685</name>
</gene>
<dbReference type="Proteomes" id="UP000054270">
    <property type="component" value="Unassembled WGS sequence"/>
</dbReference>
<evidence type="ECO:0008006" key="17">
    <source>
        <dbReference type="Google" id="ProtNLM"/>
    </source>
</evidence>
<dbReference type="SMART" id="SM00239">
    <property type="entry name" value="C2"/>
    <property type="match status" value="2"/>
</dbReference>
<feature type="compositionally biased region" description="Basic and acidic residues" evidence="11">
    <location>
        <begin position="11"/>
        <end position="21"/>
    </location>
</feature>
<dbReference type="GO" id="GO:0061817">
    <property type="term" value="P:endoplasmic reticulum-plasma membrane tethering"/>
    <property type="evidence" value="ECO:0007669"/>
    <property type="project" value="InterPro"/>
</dbReference>
<evidence type="ECO:0000256" key="10">
    <source>
        <dbReference type="ARBA" id="ARBA00023136"/>
    </source>
</evidence>
<dbReference type="InterPro" id="IPR057349">
    <property type="entry name" value="C2_Mug190_3rd"/>
</dbReference>
<evidence type="ECO:0000256" key="6">
    <source>
        <dbReference type="ARBA" id="ARBA00022824"/>
    </source>
</evidence>
<evidence type="ECO:0000259" key="13">
    <source>
        <dbReference type="PROSITE" id="PS50004"/>
    </source>
</evidence>
<dbReference type="InterPro" id="IPR000008">
    <property type="entry name" value="C2_dom"/>
</dbReference>
<keyword evidence="6" id="KW-0256">Endoplasmic reticulum</keyword>
<dbReference type="Pfam" id="PF25669">
    <property type="entry name" value="SMP_MUG190-like"/>
    <property type="match status" value="1"/>
</dbReference>
<dbReference type="PROSITE" id="PS51847">
    <property type="entry name" value="SMP"/>
    <property type="match status" value="1"/>
</dbReference>
<sequence>MPEPRNSQSDDSVKNNEREVTDPVTHLPLIIHDGDAAELERIPPPLSSSEAKKVDEDHGTNSQEDSNARHNDVETVVQETLGRNWWEDPIADRRKAKIQIGLFAAAAASLGAFGALLIRSAVSKIFGTHGSISSWLGLLILPFVCCTLGVLVGFAAVHSGQFPNIVLVSHKSEERQTGAHSEPQTLNKDENAPESSRWLNSLLNAVWPIVNPALFVAVADMLEDTMQATLPKLVRGVRVADFGQGSESVRVLAIRYLDAGSAAKDVDGMKAEEGNFFNMEVAIAYRAKETTANGMRGRSANAHLLMEFWVSGGVMIPVWVELTGLLATIRMRIQLTPNPPFLSVMTLTLLGLPKVTLKCTPLAKNFLNIMDVPGLSCWLQNSINLAVEEYVAPRSLTLDLKTLLMGRPKMDTDAIGVVIVTIRRVEGSKHPYSPNLNILKSDNAETSDLYVTLGWSKWGKPLWSTRIITAADPVWEETTALLVGPSELNAQENLRLQVWDSDRFTVDDLVGKVELSLTDLMTSKNSLNRMSVRADGLKDQKGNSWPGTLHWECGYFAKTTFEQHVEDKDQNAQELRSKIEKDAESKLREAKTRGDDTQDSEVAQQKKEDMKEKADEIISASMPTSKWPSGILSIRIEQIIGLELEKIKESGVREEAENEDEGDLPSAYCTIILNQQSVYKTRTKMKSNNPFYDAGTEKFIRDWENTDIIISVRDSRLHEIDPVIGIVVLPLCEIFRHRSEFADSLPLVGGIGYGRMRLSLMFRSVQLHLPRRLLGWDIGTLEILSRIDASPDLPQEYKSYGLSIRTLYGKAKMVASEDGEGWNTKRPRPIRLPVKKRYASCLLIQLRKRVVGPDLTPAFSTLWLKEIPDDTEVMVPLPIYENVGGALDRAKRNATTDADKKLGTLNITLYFWPGLSGYHKILADHDKHMADVMEVLDYAESNQESSHELLQDKNHVDSGSDSASSSDDEDVHGSHSNSSEKDGFVHQLKDFRKKKGELHRKHRGLMQWKAVRNVAWIGRGVEHQAGRFTDSIKDSFKHRDRGPGIEKEV</sequence>
<feature type="compositionally biased region" description="Basic and acidic residues" evidence="11">
    <location>
        <begin position="32"/>
        <end position="41"/>
    </location>
</feature>